<accession>F2U760</accession>
<feature type="region of interest" description="Disordered" evidence="1">
    <location>
        <begin position="1"/>
        <end position="105"/>
    </location>
</feature>
<protein>
    <submittedName>
        <fullName evidence="2">Uncharacterized protein</fullName>
    </submittedName>
</protein>
<dbReference type="GeneID" id="16075776"/>
<feature type="region of interest" description="Disordered" evidence="1">
    <location>
        <begin position="361"/>
        <end position="799"/>
    </location>
</feature>
<name>F2U760_SALR5</name>
<sequence length="1146" mass="123058">MHATMSVVPSKRREHHHAHAHDGSPDAREVSLGQRSTTRERLPPTLDEDAGSRRRRHSARRDESGSERAGRKQGRQGKQQQHQQQHQQQRHVGGWRRSTSKQHAEVAKAIHELEQGWDASTFLTTERSMTSITRTDPATRRPRADLTTAGLPSPYATPAKASQRSVSAKGRSASHDSLRIVTMLGTPSAALTSTPPRQRSVQSATTPRTPNRMLTQRRSLSARPTVPITAHMKLEFVGRTPHNHRVLYSVQQHLSTKRRTVPLFCGLVKAGDTMRLDVVTGEPRLVLVVHRDHVVSEKWTSCCQYGMRIGARPGGRSGQFVLAAAAGRPCLRCQVRGALRNGGGRGFWSEDNTITDDYTTASTTIHDSSSGSGSGVPSSSASSPSTQKRTAGAGSARSQRARPNAHDGYDDDFDSYSQTDDGNDSSSSRDGRSAANKYTGSSSSSGDHSGSHDDNDDDVHADATARSGDDLRAGINIAPPLHQTRRNQHRARPPSSSSSHRRPGSATTRRQQRQPKSAPALRRAASRDHSRGVGGGGGGRGIKPNGRPMTAGGAALRGSRRGDSRSADDVHGGDMFGDREGPVTPMAHGRHMLEGVEGVAGMGDGGNASAEDTCGARNEGGDGREVERGIVGGGEADAIVLKREQKQGAEDLEDKMEEEGKEVEVEEEEERKVGVEDKEKEEEEEKDAGEEEYQHQHQHQQPQQRAAVEDEIPRREGEEEKQRKEEHMQRADDAVASPPPFQWPGEVEQASEPLTRSPDHTQDTSNPSPSMVPASDDDEEHYGRSNAEDDNEAGDSEDVAVAMAADAALLSATAIGLPLLIHAPADAPPLSFRNASPVHREIFPIVEETEPESGATTPYTSKHASHAVPPAPALMRQQGRTGSAVQMGTSRGGAPSTSVDDDDAGGDGDEDDAGGEATSHNASSDAVEEELAALVMASVVQQSTDHTTATNNNDDNDQTITTTSDVSGGRNIHDGRHLRPCGGGANDHDGDDDDDTTTDDDDEVLGGAVQARRVRRNRRPMSARRRTPRAQHAATTKEGGDGGGESGNESDWEGLRNECDDGGGSGDGGGSHSSGGGGLARMMRQRGGDAESNAYDSDEDGSLLSGGQFTPRIVMQQQETHDFDLDELFASDEEDVYYEEQPHRDQ</sequence>
<feature type="compositionally biased region" description="Polar residues" evidence="1">
    <location>
        <begin position="878"/>
        <end position="889"/>
    </location>
</feature>
<feature type="compositionally biased region" description="Low complexity" evidence="1">
    <location>
        <begin position="76"/>
        <end position="91"/>
    </location>
</feature>
<feature type="region of interest" description="Disordered" evidence="1">
    <location>
        <begin position="186"/>
        <end position="207"/>
    </location>
</feature>
<evidence type="ECO:0000313" key="3">
    <source>
        <dbReference type="Proteomes" id="UP000007799"/>
    </source>
</evidence>
<feature type="compositionally biased region" description="Basic and acidic residues" evidence="1">
    <location>
        <begin position="60"/>
        <end position="70"/>
    </location>
</feature>
<feature type="compositionally biased region" description="Basic residues" evidence="1">
    <location>
        <begin position="1012"/>
        <end position="1029"/>
    </location>
</feature>
<dbReference type="KEGG" id="sre:PTSG_04297"/>
<feature type="compositionally biased region" description="Basic residues" evidence="1">
    <location>
        <begin position="483"/>
        <end position="492"/>
    </location>
</feature>
<feature type="region of interest" description="Disordered" evidence="1">
    <location>
        <begin position="129"/>
        <end position="174"/>
    </location>
</feature>
<dbReference type="InParanoid" id="F2U760"/>
<keyword evidence="3" id="KW-1185">Reference proteome</keyword>
<organism evidence="3">
    <name type="scientific">Salpingoeca rosetta (strain ATCC 50818 / BSB-021)</name>
    <dbReference type="NCBI Taxonomy" id="946362"/>
    <lineage>
        <taxon>Eukaryota</taxon>
        <taxon>Choanoflagellata</taxon>
        <taxon>Craspedida</taxon>
        <taxon>Salpingoecidae</taxon>
        <taxon>Salpingoeca</taxon>
    </lineage>
</organism>
<feature type="compositionally biased region" description="Basic and acidic residues" evidence="1">
    <location>
        <begin position="560"/>
        <end position="581"/>
    </location>
</feature>
<feature type="compositionally biased region" description="Basic and acidic residues" evidence="1">
    <location>
        <begin position="707"/>
        <end position="733"/>
    </location>
</feature>
<reference evidence="2" key="1">
    <citation type="submission" date="2009-08" db="EMBL/GenBank/DDBJ databases">
        <title>Annotation of Salpingoeca rosetta.</title>
        <authorList>
            <consortium name="The Broad Institute Genome Sequencing Platform"/>
            <person name="Russ C."/>
            <person name="Cuomo C."/>
            <person name="Burger G."/>
            <person name="Gray M.W."/>
            <person name="Holland P.W.H."/>
            <person name="King N."/>
            <person name="Lang F.B.F."/>
            <person name="Roger A.J."/>
            <person name="Ruiz-Trillo I."/>
            <person name="Young S.K."/>
            <person name="Zeng Q."/>
            <person name="Gargeya S."/>
            <person name="Alvarado L."/>
            <person name="Berlin A."/>
            <person name="Chapman S.B."/>
            <person name="Chen Z."/>
            <person name="Freedman E."/>
            <person name="Gellesch M."/>
            <person name="Goldberg J."/>
            <person name="Griggs A."/>
            <person name="Gujja S."/>
            <person name="Heilman E."/>
            <person name="Heiman D."/>
            <person name="Howarth C."/>
            <person name="Mehta T."/>
            <person name="Neiman D."/>
            <person name="Pearson M."/>
            <person name="Roberts A."/>
            <person name="Saif S."/>
            <person name="Shea T."/>
            <person name="Shenoy N."/>
            <person name="Sisk P."/>
            <person name="Stolte C."/>
            <person name="Sykes S."/>
            <person name="White J."/>
            <person name="Yandava C."/>
            <person name="Haas B."/>
            <person name="Nusbaum C."/>
            <person name="Birren B."/>
        </authorList>
    </citation>
    <scope>NUCLEOTIDE SEQUENCE [LARGE SCALE GENOMIC DNA]</scope>
    <source>
        <strain evidence="2">ATCC 50818</strain>
    </source>
</reference>
<feature type="region of interest" description="Disordered" evidence="1">
    <location>
        <begin position="847"/>
        <end position="1121"/>
    </location>
</feature>
<feature type="compositionally biased region" description="Low complexity" evidence="1">
    <location>
        <begin position="932"/>
        <end position="963"/>
    </location>
</feature>
<gene>
    <name evidence="2" type="ORF">PTSG_04297</name>
</gene>
<feature type="compositionally biased region" description="Acidic residues" evidence="1">
    <location>
        <begin position="679"/>
        <end position="691"/>
    </location>
</feature>
<dbReference type="EMBL" id="GL832963">
    <property type="protein sequence ID" value="EGD83692.1"/>
    <property type="molecule type" value="Genomic_DNA"/>
</dbReference>
<feature type="compositionally biased region" description="Acidic residues" evidence="1">
    <location>
        <begin position="989"/>
        <end position="1004"/>
    </location>
</feature>
<feature type="compositionally biased region" description="Basic and acidic residues" evidence="1">
    <location>
        <begin position="449"/>
        <end position="472"/>
    </location>
</feature>
<feature type="compositionally biased region" description="Low complexity" evidence="1">
    <location>
        <begin position="415"/>
        <end position="426"/>
    </location>
</feature>
<feature type="compositionally biased region" description="Acidic residues" evidence="1">
    <location>
        <begin position="788"/>
        <end position="798"/>
    </location>
</feature>
<evidence type="ECO:0000256" key="1">
    <source>
        <dbReference type="SAM" id="MobiDB-lite"/>
    </source>
</evidence>
<feature type="compositionally biased region" description="Gly residues" evidence="1">
    <location>
        <begin position="532"/>
        <end position="541"/>
    </location>
</feature>
<feature type="compositionally biased region" description="Low complexity" evidence="1">
    <location>
        <begin position="361"/>
        <end position="402"/>
    </location>
</feature>
<dbReference type="Proteomes" id="UP000007799">
    <property type="component" value="Unassembled WGS sequence"/>
</dbReference>
<evidence type="ECO:0000313" key="2">
    <source>
        <dbReference type="EMBL" id="EGD83692.1"/>
    </source>
</evidence>
<feature type="compositionally biased region" description="Basic and acidic residues" evidence="1">
    <location>
        <begin position="640"/>
        <end position="649"/>
    </location>
</feature>
<dbReference type="STRING" id="946362.F2U760"/>
<feature type="compositionally biased region" description="Acidic residues" evidence="1">
    <location>
        <begin position="650"/>
        <end position="669"/>
    </location>
</feature>
<feature type="compositionally biased region" description="Polar residues" evidence="1">
    <location>
        <begin position="189"/>
        <end position="207"/>
    </location>
</feature>
<feature type="compositionally biased region" description="Basic residues" evidence="1">
    <location>
        <begin position="10"/>
        <end position="19"/>
    </location>
</feature>
<proteinExistence type="predicted"/>
<dbReference type="AlphaFoldDB" id="F2U760"/>
<dbReference type="RefSeq" id="XP_004995196.1">
    <property type="nucleotide sequence ID" value="XM_004995139.1"/>
</dbReference>
<feature type="compositionally biased region" description="Acidic residues" evidence="1">
    <location>
        <begin position="899"/>
        <end position="914"/>
    </location>
</feature>
<feature type="compositionally biased region" description="Gly residues" evidence="1">
    <location>
        <begin position="1062"/>
        <end position="1079"/>
    </location>
</feature>
<feature type="compositionally biased region" description="Basic and acidic residues" evidence="1">
    <location>
        <begin position="20"/>
        <end position="29"/>
    </location>
</feature>
<feature type="compositionally biased region" description="Basic and acidic residues" evidence="1">
    <location>
        <begin position="619"/>
        <end position="628"/>
    </location>
</feature>
<feature type="compositionally biased region" description="Low complexity" evidence="1">
    <location>
        <begin position="433"/>
        <end position="448"/>
    </location>
</feature>